<evidence type="ECO:0000256" key="2">
    <source>
        <dbReference type="SAM" id="Phobius"/>
    </source>
</evidence>
<feature type="compositionally biased region" description="Low complexity" evidence="1">
    <location>
        <begin position="171"/>
        <end position="183"/>
    </location>
</feature>
<reference evidence="3 4" key="1">
    <citation type="submission" date="2018-07" db="EMBL/GenBank/DDBJ databases">
        <title>Genome assembly of strain KB82.</title>
        <authorList>
            <person name="Kukolya J."/>
            <person name="Horvath B."/>
            <person name="Nagy I."/>
            <person name="Toth A."/>
        </authorList>
    </citation>
    <scope>NUCLEOTIDE SEQUENCE [LARGE SCALE GENOMIC DNA]</scope>
    <source>
        <strain evidence="3 4">Kb82</strain>
    </source>
</reference>
<keyword evidence="2" id="KW-1133">Transmembrane helix</keyword>
<evidence type="ECO:0000256" key="1">
    <source>
        <dbReference type="SAM" id="MobiDB-lite"/>
    </source>
</evidence>
<feature type="transmembrane region" description="Helical" evidence="2">
    <location>
        <begin position="25"/>
        <end position="45"/>
    </location>
</feature>
<organism evidence="3 4">
    <name type="scientific">Flavobacterium hungaricum</name>
    <dbReference type="NCBI Taxonomy" id="2082725"/>
    <lineage>
        <taxon>Bacteria</taxon>
        <taxon>Pseudomonadati</taxon>
        <taxon>Bacteroidota</taxon>
        <taxon>Flavobacteriia</taxon>
        <taxon>Flavobacteriales</taxon>
        <taxon>Flavobacteriaceae</taxon>
        <taxon>Flavobacterium</taxon>
    </lineage>
</organism>
<name>A0ABR9TQP5_9FLAO</name>
<evidence type="ECO:0000313" key="3">
    <source>
        <dbReference type="EMBL" id="MBE8727645.1"/>
    </source>
</evidence>
<feature type="compositionally biased region" description="Basic and acidic residues" evidence="1">
    <location>
        <begin position="133"/>
        <end position="143"/>
    </location>
</feature>
<keyword evidence="2" id="KW-0812">Transmembrane</keyword>
<accession>A0ABR9TQP5</accession>
<keyword evidence="2" id="KW-0472">Membrane</keyword>
<protein>
    <submittedName>
        <fullName evidence="3">Energy transducer TonB</fullName>
    </submittedName>
</protein>
<feature type="region of interest" description="Disordered" evidence="1">
    <location>
        <begin position="105"/>
        <end position="183"/>
    </location>
</feature>
<dbReference type="EMBL" id="PRDM01000006">
    <property type="protein sequence ID" value="MBE8727645.1"/>
    <property type="molecule type" value="Genomic_DNA"/>
</dbReference>
<comment type="caution">
    <text evidence="3">The sequence shown here is derived from an EMBL/GenBank/DDBJ whole genome shotgun (WGS) entry which is preliminary data.</text>
</comment>
<gene>
    <name evidence="3" type="ORF">C4F50_22250</name>
</gene>
<sequence>MKVNPNKINPNRANASNSSDKKKSLALTTGIYALLILLLFFIRFWPPYNPENNVALAEGGGGGGGVTVNFGDSDLGSGANYKSEVLDVKNNAKQAPAKAVEEEAIISQENTTADNDVVIPTKEKPKKPVPVKVDPKPVPEKPKVSNSTNDALASIMKGSNKGGDGDDKTAGNKGKSNGSLNSNGYYGSGGSGGGTGGGNGTGNGIGTGSGYGAGSGGGSGGGSGYSLGNRKALSKPAPKYTCNEEGKVVVEVTVDQNGKTVSATAGIKGTTNTARCLLDQAKLAAMNTKWESDSDAPAKQVGKIIYNFSLD</sequence>
<feature type="region of interest" description="Disordered" evidence="1">
    <location>
        <begin position="1"/>
        <end position="20"/>
    </location>
</feature>
<dbReference type="Proteomes" id="UP000640614">
    <property type="component" value="Unassembled WGS sequence"/>
</dbReference>
<evidence type="ECO:0000313" key="4">
    <source>
        <dbReference type="Proteomes" id="UP000640614"/>
    </source>
</evidence>
<proteinExistence type="predicted"/>
<keyword evidence="4" id="KW-1185">Reference proteome</keyword>